<dbReference type="Proteomes" id="UP000445309">
    <property type="component" value="Unassembled WGS sequence"/>
</dbReference>
<evidence type="ECO:0000313" key="2">
    <source>
        <dbReference type="EMBL" id="CAA7387128.1"/>
    </source>
</evidence>
<protein>
    <submittedName>
        <fullName evidence="2">Uncharacterized protein</fullName>
    </submittedName>
</protein>
<keyword evidence="1" id="KW-1133">Transmembrane helix</keyword>
<evidence type="ECO:0000256" key="1">
    <source>
        <dbReference type="SAM" id="Phobius"/>
    </source>
</evidence>
<proteinExistence type="predicted"/>
<organism evidence="2 3">
    <name type="scientific">Chryseobacterium fistulae</name>
    <dbReference type="NCBI Taxonomy" id="2675058"/>
    <lineage>
        <taxon>Bacteria</taxon>
        <taxon>Pseudomonadati</taxon>
        <taxon>Bacteroidota</taxon>
        <taxon>Flavobacteriia</taxon>
        <taxon>Flavobacteriales</taxon>
        <taxon>Weeksellaceae</taxon>
        <taxon>Chryseobacterium group</taxon>
        <taxon>Chryseobacterium</taxon>
    </lineage>
</organism>
<accession>A0A6N4XMM3</accession>
<keyword evidence="1" id="KW-0472">Membrane</keyword>
<keyword evidence="3" id="KW-1185">Reference proteome</keyword>
<dbReference type="EMBL" id="CACVBY010000025">
    <property type="protein sequence ID" value="CAA7387128.1"/>
    <property type="molecule type" value="Genomic_DNA"/>
</dbReference>
<dbReference type="AlphaFoldDB" id="A0A6N4XMM3"/>
<feature type="transmembrane region" description="Helical" evidence="1">
    <location>
        <begin position="20"/>
        <end position="43"/>
    </location>
</feature>
<evidence type="ECO:0000313" key="3">
    <source>
        <dbReference type="Proteomes" id="UP000445309"/>
    </source>
</evidence>
<gene>
    <name evidence="2" type="ORF">CHRY9393_01434</name>
</gene>
<keyword evidence="1" id="KW-0812">Transmembrane</keyword>
<reference evidence="2 3" key="1">
    <citation type="submission" date="2020-01" db="EMBL/GenBank/DDBJ databases">
        <authorList>
            <person name="Rodrigo-Torres L."/>
            <person name="Arahal R. D."/>
            <person name="Lucena T."/>
        </authorList>
    </citation>
    <scope>NUCLEOTIDE SEQUENCE [LARGE SCALE GENOMIC DNA]</scope>
    <source>
        <strain evidence="2 3">CECT 9393</strain>
    </source>
</reference>
<sequence length="147" mass="17118">MSLYMLATALFINSKTKQEIILSIVIMFCISSLFLIVVINVILNRLVFENYYLKKMGSALLVIENITEETGLTIKKIDESIYYSSYIQKRGFNTSIKKDVFFIIYDNRISLNIQNQEDSILLYTKDVMEKAIRKILYENSQKELSNS</sequence>
<name>A0A6N4XMM3_9FLAO</name>